<evidence type="ECO:0000259" key="10">
    <source>
        <dbReference type="Pfam" id="PF01529"/>
    </source>
</evidence>
<evidence type="ECO:0000256" key="7">
    <source>
        <dbReference type="ARBA" id="ARBA00023315"/>
    </source>
</evidence>
<dbReference type="RefSeq" id="XP_022152058.1">
    <property type="nucleotide sequence ID" value="XM_022296366.1"/>
</dbReference>
<dbReference type="OrthoDB" id="4096362at2759"/>
<accession>A0A6J1DDU9</accession>
<evidence type="ECO:0000313" key="12">
    <source>
        <dbReference type="RefSeq" id="XP_022152058.1"/>
    </source>
</evidence>
<feature type="transmembrane region" description="Helical" evidence="8">
    <location>
        <begin position="189"/>
        <end position="212"/>
    </location>
</feature>
<feature type="domain" description="Palmitoyltransferase DHHC" evidence="10">
    <location>
        <begin position="144"/>
        <end position="265"/>
    </location>
</feature>
<proteinExistence type="inferred from homology"/>
<dbReference type="PROSITE" id="PS50216">
    <property type="entry name" value="DHHC"/>
    <property type="match status" value="1"/>
</dbReference>
<sequence>MATPKKPKRLYQVWKGSNKFFCGGRLIFGPDVSSLLLSICLITGPSVAFCVRVCLKIYDVEPPSNAHWYPVLFGGLILTFLDLMFLFLTSSRDPGILPRNSRPLELDESEDMATPSMEWINGRTPHLKIPRTKDVIVNGHTVKVKYCDTCLFYRPPRASHCSICNNCVQRFDHHCPWVGQCIGIRNYRFFFMFITSSTILCVYVLSFSLAILIHHQETFFKAVSKDILSDILVVYCFIAFWFVGGLTIFHSYLVCTNQTTYENFRYRYDKKENPYNRGLLQNLREVFFSQIPPSSNKFRSIVEDDHMMVAVTPNFEGVRTSKEKIDIEMGSKLMEDEAFPIPEILRGLEFDDDLEDDFKTTIEGERPHVDPLFPLNEELEKFEKGASDRVPDSQQVLFMGDSDAVAVESSTRTWVDTDGTEDANDSSQSKVSKF</sequence>
<evidence type="ECO:0000256" key="9">
    <source>
        <dbReference type="SAM" id="MobiDB-lite"/>
    </source>
</evidence>
<reference evidence="12" key="1">
    <citation type="submission" date="2025-08" db="UniProtKB">
        <authorList>
            <consortium name="RefSeq"/>
        </authorList>
    </citation>
    <scope>IDENTIFICATION</scope>
</reference>
<feature type="region of interest" description="Disordered" evidence="9">
    <location>
        <begin position="408"/>
        <end position="434"/>
    </location>
</feature>
<dbReference type="GeneID" id="111019862"/>
<dbReference type="GO" id="GO:0005783">
    <property type="term" value="C:endoplasmic reticulum"/>
    <property type="evidence" value="ECO:0007669"/>
    <property type="project" value="TreeGrafter"/>
</dbReference>
<keyword evidence="11" id="KW-1185">Reference proteome</keyword>
<organism evidence="11 12">
    <name type="scientific">Momordica charantia</name>
    <name type="common">Bitter gourd</name>
    <name type="synonym">Balsam pear</name>
    <dbReference type="NCBI Taxonomy" id="3673"/>
    <lineage>
        <taxon>Eukaryota</taxon>
        <taxon>Viridiplantae</taxon>
        <taxon>Streptophyta</taxon>
        <taxon>Embryophyta</taxon>
        <taxon>Tracheophyta</taxon>
        <taxon>Spermatophyta</taxon>
        <taxon>Magnoliopsida</taxon>
        <taxon>eudicotyledons</taxon>
        <taxon>Gunneridae</taxon>
        <taxon>Pentapetalae</taxon>
        <taxon>rosids</taxon>
        <taxon>fabids</taxon>
        <taxon>Cucurbitales</taxon>
        <taxon>Cucurbitaceae</taxon>
        <taxon>Momordiceae</taxon>
        <taxon>Momordica</taxon>
    </lineage>
</organism>
<dbReference type="GO" id="GO:0006612">
    <property type="term" value="P:protein targeting to membrane"/>
    <property type="evidence" value="ECO:0007669"/>
    <property type="project" value="TreeGrafter"/>
</dbReference>
<evidence type="ECO:0000256" key="5">
    <source>
        <dbReference type="ARBA" id="ARBA00022989"/>
    </source>
</evidence>
<keyword evidence="4 8" id="KW-0812">Transmembrane</keyword>
<comment type="domain">
    <text evidence="8">The DHHC domain is required for palmitoyltransferase activity.</text>
</comment>
<evidence type="ECO:0000256" key="8">
    <source>
        <dbReference type="RuleBase" id="RU079119"/>
    </source>
</evidence>
<keyword evidence="7 8" id="KW-0012">Acyltransferase</keyword>
<evidence type="ECO:0000256" key="2">
    <source>
        <dbReference type="ARBA" id="ARBA00008574"/>
    </source>
</evidence>
<dbReference type="AlphaFoldDB" id="A0A6J1DDU9"/>
<name>A0A6J1DDU9_MOMCH</name>
<dbReference type="GO" id="GO:0005794">
    <property type="term" value="C:Golgi apparatus"/>
    <property type="evidence" value="ECO:0007669"/>
    <property type="project" value="TreeGrafter"/>
</dbReference>
<evidence type="ECO:0000313" key="11">
    <source>
        <dbReference type="Proteomes" id="UP000504603"/>
    </source>
</evidence>
<feature type="compositionally biased region" description="Polar residues" evidence="9">
    <location>
        <begin position="425"/>
        <end position="434"/>
    </location>
</feature>
<dbReference type="PANTHER" id="PTHR22883:SF456">
    <property type="entry name" value="S-ACYLTRANSFERASE"/>
    <property type="match status" value="1"/>
</dbReference>
<comment type="catalytic activity">
    <reaction evidence="8">
        <text>L-cysteinyl-[protein] + hexadecanoyl-CoA = S-hexadecanoyl-L-cysteinyl-[protein] + CoA</text>
        <dbReference type="Rhea" id="RHEA:36683"/>
        <dbReference type="Rhea" id="RHEA-COMP:10131"/>
        <dbReference type="Rhea" id="RHEA-COMP:11032"/>
        <dbReference type="ChEBI" id="CHEBI:29950"/>
        <dbReference type="ChEBI" id="CHEBI:57287"/>
        <dbReference type="ChEBI" id="CHEBI:57379"/>
        <dbReference type="ChEBI" id="CHEBI:74151"/>
        <dbReference type="EC" id="2.3.1.225"/>
    </reaction>
</comment>
<keyword evidence="5 8" id="KW-1133">Transmembrane helix</keyword>
<keyword evidence="3 8" id="KW-0808">Transferase</keyword>
<dbReference type="KEGG" id="mcha:111019862"/>
<dbReference type="InterPro" id="IPR001594">
    <property type="entry name" value="Palmitoyltrfase_DHHC"/>
</dbReference>
<evidence type="ECO:0000256" key="4">
    <source>
        <dbReference type="ARBA" id="ARBA00022692"/>
    </source>
</evidence>
<comment type="similarity">
    <text evidence="2 8">Belongs to the DHHC palmitoyltransferase family.</text>
</comment>
<feature type="transmembrane region" description="Helical" evidence="8">
    <location>
        <begin position="66"/>
        <end position="89"/>
    </location>
</feature>
<evidence type="ECO:0000256" key="6">
    <source>
        <dbReference type="ARBA" id="ARBA00023136"/>
    </source>
</evidence>
<dbReference type="InterPro" id="IPR039859">
    <property type="entry name" value="PFA4/ZDH16/20/ERF2-like"/>
</dbReference>
<dbReference type="Proteomes" id="UP000504603">
    <property type="component" value="Unplaced"/>
</dbReference>
<evidence type="ECO:0000256" key="1">
    <source>
        <dbReference type="ARBA" id="ARBA00004127"/>
    </source>
</evidence>
<gene>
    <name evidence="12" type="primary">LOC111019862</name>
</gene>
<keyword evidence="6 8" id="KW-0472">Membrane</keyword>
<dbReference type="PANTHER" id="PTHR22883">
    <property type="entry name" value="ZINC FINGER DHHC DOMAIN CONTAINING PROTEIN"/>
    <property type="match status" value="1"/>
</dbReference>
<protein>
    <recommendedName>
        <fullName evidence="8">S-acyltransferase</fullName>
        <ecNumber evidence="8">2.3.1.225</ecNumber>
    </recommendedName>
    <alternativeName>
        <fullName evidence="8">Palmitoyltransferase</fullName>
    </alternativeName>
</protein>
<feature type="transmembrane region" description="Helical" evidence="8">
    <location>
        <begin position="232"/>
        <end position="255"/>
    </location>
</feature>
<comment type="subcellular location">
    <subcellularLocation>
        <location evidence="1">Endomembrane system</location>
        <topology evidence="1">Multi-pass membrane protein</topology>
    </subcellularLocation>
</comment>
<dbReference type="Pfam" id="PF01529">
    <property type="entry name" value="DHHC"/>
    <property type="match status" value="1"/>
</dbReference>
<dbReference type="EC" id="2.3.1.225" evidence="8"/>
<evidence type="ECO:0000256" key="3">
    <source>
        <dbReference type="ARBA" id="ARBA00022679"/>
    </source>
</evidence>
<dbReference type="GO" id="GO:0019706">
    <property type="term" value="F:protein-cysteine S-palmitoyltransferase activity"/>
    <property type="evidence" value="ECO:0007669"/>
    <property type="project" value="UniProtKB-EC"/>
</dbReference>